<name>A0AA48H3L7_9RHOB</name>
<dbReference type="InterPro" id="IPR011032">
    <property type="entry name" value="GroES-like_sf"/>
</dbReference>
<dbReference type="PANTHER" id="PTHR43350:SF19">
    <property type="entry name" value="D-GULOSIDE 3-DEHYDROGENASE"/>
    <property type="match status" value="1"/>
</dbReference>
<evidence type="ECO:0000313" key="6">
    <source>
        <dbReference type="EMBL" id="BDW84722.1"/>
    </source>
</evidence>
<comment type="similarity">
    <text evidence="2">Belongs to the zinc-containing alcohol dehydrogenase family.</text>
</comment>
<evidence type="ECO:0000256" key="1">
    <source>
        <dbReference type="ARBA" id="ARBA00001947"/>
    </source>
</evidence>
<reference evidence="6 7" key="1">
    <citation type="submission" date="2023-01" db="EMBL/GenBank/DDBJ databases">
        <title>Complete genome sequence of Roseicyclus marinus strain Dej080120_10.</title>
        <authorList>
            <person name="Ueki S."/>
            <person name="Maruyama F."/>
        </authorList>
    </citation>
    <scope>NUCLEOTIDE SEQUENCE [LARGE SCALE GENOMIC DNA]</scope>
    <source>
        <strain evidence="6 7">Dej080120_10</strain>
    </source>
</reference>
<dbReference type="Proteomes" id="UP001337723">
    <property type="component" value="Chromosome"/>
</dbReference>
<dbReference type="SUPFAM" id="SSF50129">
    <property type="entry name" value="GroES-like"/>
    <property type="match status" value="1"/>
</dbReference>
<dbReference type="CDD" id="cd08255">
    <property type="entry name" value="2-desacetyl-2-hydroxyethyl_bacteriochlorophyllide_like"/>
    <property type="match status" value="1"/>
</dbReference>
<dbReference type="KEGG" id="rmai:MACH21_08990"/>
<proteinExistence type="inferred from homology"/>
<dbReference type="RefSeq" id="WP_338274818.1">
    <property type="nucleotide sequence ID" value="NZ_AP027266.1"/>
</dbReference>
<dbReference type="PANTHER" id="PTHR43350">
    <property type="entry name" value="NAD-DEPENDENT ALCOHOL DEHYDROGENASE"/>
    <property type="match status" value="1"/>
</dbReference>
<dbReference type="Gene3D" id="3.40.50.720">
    <property type="entry name" value="NAD(P)-binding Rossmann-like Domain"/>
    <property type="match status" value="1"/>
</dbReference>
<dbReference type="Gene3D" id="3.90.180.10">
    <property type="entry name" value="Medium-chain alcohol dehydrogenases, catalytic domain"/>
    <property type="match status" value="1"/>
</dbReference>
<evidence type="ECO:0000256" key="2">
    <source>
        <dbReference type="ARBA" id="ARBA00008072"/>
    </source>
</evidence>
<dbReference type="GO" id="GO:0046872">
    <property type="term" value="F:metal ion binding"/>
    <property type="evidence" value="ECO:0007669"/>
    <property type="project" value="UniProtKB-KW"/>
</dbReference>
<keyword evidence="5" id="KW-0560">Oxidoreductase</keyword>
<keyword evidence="4" id="KW-0862">Zinc</keyword>
<evidence type="ECO:0000256" key="4">
    <source>
        <dbReference type="ARBA" id="ARBA00022833"/>
    </source>
</evidence>
<evidence type="ECO:0000313" key="7">
    <source>
        <dbReference type="Proteomes" id="UP001337723"/>
    </source>
</evidence>
<dbReference type="InterPro" id="IPR036291">
    <property type="entry name" value="NAD(P)-bd_dom_sf"/>
</dbReference>
<organism evidence="6 7">
    <name type="scientific">Roseicyclus marinus</name>
    <dbReference type="NCBI Taxonomy" id="2161673"/>
    <lineage>
        <taxon>Bacteria</taxon>
        <taxon>Pseudomonadati</taxon>
        <taxon>Pseudomonadota</taxon>
        <taxon>Alphaproteobacteria</taxon>
        <taxon>Rhodobacterales</taxon>
        <taxon>Roseobacteraceae</taxon>
        <taxon>Roseicyclus</taxon>
    </lineage>
</organism>
<sequence>MTHAPALWCVGPGRAELRPGALGEGVTVDMLYTGISRGTERLVFEGRVPDSETDRMRGPAMEGDFPFPVKYGYCAVGRVAEGALAGRAVFALHPHQARFRLPQSALTLLPEDLPPGRAVLAANMETALTLLWDSGAGAGDRIAVIGAGVLGALTAYLAARLPGAEVTLVDTNHDRAALAAPLGCGFAAPDTVPGDCDVVFHLSASAAGLATAIASAGPEAVVLEGSWYGAGTTQVPLGGAFHSRRLRIVGSQVGQIPPARAPRWTHARRLAKALELLTDPALDVLISGETAFADLPARYGAILSDPATLCHRIRYDAPQDAL</sequence>
<keyword evidence="7" id="KW-1185">Reference proteome</keyword>
<keyword evidence="3" id="KW-0479">Metal-binding</keyword>
<dbReference type="SUPFAM" id="SSF51735">
    <property type="entry name" value="NAD(P)-binding Rossmann-fold domains"/>
    <property type="match status" value="1"/>
</dbReference>
<comment type="cofactor">
    <cofactor evidence="1">
        <name>Zn(2+)</name>
        <dbReference type="ChEBI" id="CHEBI:29105"/>
    </cofactor>
</comment>
<dbReference type="EMBL" id="AP027266">
    <property type="protein sequence ID" value="BDW84722.1"/>
    <property type="molecule type" value="Genomic_DNA"/>
</dbReference>
<accession>A0AA48H3L7</accession>
<gene>
    <name evidence="6" type="ORF">MACH21_08990</name>
</gene>
<evidence type="ECO:0000256" key="3">
    <source>
        <dbReference type="ARBA" id="ARBA00022723"/>
    </source>
</evidence>
<dbReference type="AlphaFoldDB" id="A0AA48H3L7"/>
<evidence type="ECO:0000256" key="5">
    <source>
        <dbReference type="ARBA" id="ARBA00023002"/>
    </source>
</evidence>
<dbReference type="GO" id="GO:0016491">
    <property type="term" value="F:oxidoreductase activity"/>
    <property type="evidence" value="ECO:0007669"/>
    <property type="project" value="UniProtKB-KW"/>
</dbReference>
<protein>
    <submittedName>
        <fullName evidence="6">Dehydrogenase</fullName>
    </submittedName>
</protein>